<protein>
    <submittedName>
        <fullName evidence="4">Nuclear GTPase SLIP-GC</fullName>
    </submittedName>
</protein>
<comment type="caution">
    <text evidence="4">The sequence shown here is derived from an EMBL/GenBank/DDBJ whole genome shotgun (WGS) entry which is preliminary data.</text>
</comment>
<feature type="domain" description="DUF7605" evidence="3">
    <location>
        <begin position="724"/>
        <end position="862"/>
    </location>
</feature>
<dbReference type="PANTHER" id="PTHR36681">
    <property type="entry name" value="NUCLEAR GTPASE, GERMINAL CENTER-ASSOCIATED, TANDEM DUPLICATE 3"/>
    <property type="match status" value="1"/>
</dbReference>
<dbReference type="OrthoDB" id="3598281at2759"/>
<dbReference type="InterPro" id="IPR027417">
    <property type="entry name" value="P-loop_NTPase"/>
</dbReference>
<accession>A0A484G003</accession>
<proteinExistence type="predicted"/>
<evidence type="ECO:0000313" key="4">
    <source>
        <dbReference type="EMBL" id="TDZ23503.1"/>
    </source>
</evidence>
<dbReference type="Pfam" id="PF24564">
    <property type="entry name" value="DUF7605"/>
    <property type="match status" value="1"/>
</dbReference>
<gene>
    <name evidence="4" type="primary">Nuggc-0</name>
    <name evidence="4" type="ORF">Cob_v003347</name>
</gene>
<dbReference type="Pfam" id="PF00350">
    <property type="entry name" value="Dynamin_N"/>
    <property type="match status" value="1"/>
</dbReference>
<dbReference type="InterPro" id="IPR045063">
    <property type="entry name" value="Dynamin_N"/>
</dbReference>
<reference evidence="5" key="1">
    <citation type="journal article" date="2013" name="New Phytol.">
        <title>Comparative genomic and transcriptomic analyses reveal the hemibiotrophic stage shift of Colletotrichum fungi.</title>
        <authorList>
            <person name="Gan P."/>
            <person name="Ikeda K."/>
            <person name="Irieda H."/>
            <person name="Narusaka M."/>
            <person name="O'Connell R.J."/>
            <person name="Narusaka Y."/>
            <person name="Takano Y."/>
            <person name="Kubo Y."/>
            <person name="Shirasu K."/>
        </authorList>
    </citation>
    <scope>NUCLEOTIDE SEQUENCE [LARGE SCALE GENOMIC DNA]</scope>
    <source>
        <strain evidence="5">104-T / ATCC 96160 / CBS 514.97 / LARS 414 / MAFF 240422</strain>
    </source>
</reference>
<dbReference type="InterPro" id="IPR056024">
    <property type="entry name" value="DUF7605"/>
</dbReference>
<dbReference type="STRING" id="1213857.A0A484G003"/>
<evidence type="ECO:0000259" key="2">
    <source>
        <dbReference type="Pfam" id="PF00350"/>
    </source>
</evidence>
<organism evidence="4 5">
    <name type="scientific">Colletotrichum orbiculare (strain 104-T / ATCC 96160 / CBS 514.97 / LARS 414 / MAFF 240422)</name>
    <name type="common">Cucumber anthracnose fungus</name>
    <name type="synonym">Colletotrichum lagenarium</name>
    <dbReference type="NCBI Taxonomy" id="1213857"/>
    <lineage>
        <taxon>Eukaryota</taxon>
        <taxon>Fungi</taxon>
        <taxon>Dikarya</taxon>
        <taxon>Ascomycota</taxon>
        <taxon>Pezizomycotina</taxon>
        <taxon>Sordariomycetes</taxon>
        <taxon>Hypocreomycetidae</taxon>
        <taxon>Glomerellales</taxon>
        <taxon>Glomerellaceae</taxon>
        <taxon>Colletotrichum</taxon>
        <taxon>Colletotrichum orbiculare species complex</taxon>
    </lineage>
</organism>
<dbReference type="Gene3D" id="3.40.50.300">
    <property type="entry name" value="P-loop containing nucleotide triphosphate hydrolases"/>
    <property type="match status" value="1"/>
</dbReference>
<dbReference type="EMBL" id="AMCV02000005">
    <property type="protein sequence ID" value="TDZ23503.1"/>
    <property type="molecule type" value="Genomic_DNA"/>
</dbReference>
<feature type="domain" description="Dynamin N-terminal" evidence="2">
    <location>
        <begin position="168"/>
        <end position="402"/>
    </location>
</feature>
<dbReference type="PANTHER" id="PTHR36681:SF3">
    <property type="entry name" value="NUCLEAR GTPASE, GERMINAL CENTER-ASSOCIATED, TANDEM DUPLICATE 3"/>
    <property type="match status" value="1"/>
</dbReference>
<feature type="region of interest" description="Disordered" evidence="1">
    <location>
        <begin position="467"/>
        <end position="487"/>
    </location>
</feature>
<dbReference type="SUPFAM" id="SSF52540">
    <property type="entry name" value="P-loop containing nucleoside triphosphate hydrolases"/>
    <property type="match status" value="1"/>
</dbReference>
<keyword evidence="5" id="KW-1185">Reference proteome</keyword>
<evidence type="ECO:0000259" key="3">
    <source>
        <dbReference type="Pfam" id="PF24564"/>
    </source>
</evidence>
<reference evidence="5" key="2">
    <citation type="journal article" date="2019" name="Mol. Plant Microbe Interact.">
        <title>Genome sequence resources for four phytopathogenic fungi from the Colletotrichum orbiculare species complex.</title>
        <authorList>
            <person name="Gan P."/>
            <person name="Tsushima A."/>
            <person name="Narusaka M."/>
            <person name="Narusaka Y."/>
            <person name="Takano Y."/>
            <person name="Kubo Y."/>
            <person name="Shirasu K."/>
        </authorList>
    </citation>
    <scope>GENOME REANNOTATION</scope>
    <source>
        <strain evidence="5">104-T / ATCC 96160 / CBS 514.97 / LARS 414 / MAFF 240422</strain>
    </source>
</reference>
<evidence type="ECO:0000256" key="1">
    <source>
        <dbReference type="SAM" id="MobiDB-lite"/>
    </source>
</evidence>
<sequence length="938" mass="104421">MLGIYSSSALSKLTSNVRDLPARLIFQNMPTMEPVVKTEQIDPPGRAIKSEPIDDSAAALAYSKLPPRASSVFPRINAPAMSRAPELRAFDVDTLFSLQRRLQSEKNPRVWEMHVNKVLPILQDVQRVFDLIISSPTVYPEVKAAAVGWSKHIQAIRECTSRINEIIIGIFGSTGDGKSSTINALLGEGSLLPTNCRKACTACVTELSYNHDEDEDSSYRAEIDFLSPQEWRQEVQLFLAELSSGNDRCEDEDDALVSDASKAIAKTRAVYANMDEEELRQSNADQLVNHPNVRDKLGKTKSFKASTAEDLRDLIECFIDSNHETDDDGGAIWPVVKVVRIYTKAEALSNGVTMVDLPGLQDADAARASMAHEYMDKCAGLWIVAPISRAVDNKTATDLMGESFTRQLKLDGSFSAVTFICTKTDGIPLEEAMKDFGKHLDNDTKKAWAELRSCNQQIKKMERENKLVKKKKRTTSDELADEEPPAKKAKTDELEILKERKQELNAQVRYNCIKMRNDLSRDFLTTYFSRVVKEAEKKVAMALSDEESGVVIPFLESRRLPVFCTSSHVYQEMKDLSSGDADVCSGFEDLEDTEIPQLQHHAQQLTEELRVAKQREVLGGISQLLNSVAIWTQAQGGNSASVDPAMLQLYISQLEDDILGLAEDCYHKIGQRQRLFYNRMNNLLSHADSEADDIAGAWWIPKANGGIPPGTLKATFLRNGVWKGRDFNEELLKAYTSHIVNDWNVFFNVQLPARYDNLSKAVTEKILKNHEEITKGLGGGNAEATGVAGKLLQQAKQHTDTVNSLIARAKDIVQKAQKVANRAPLRTVARKMRPGYQECAAEKGKGSFGRMKTIILDHVAENRDEMYSRAGKEVKKIMQLALDEVNEILRAGLSDIVSASKTDYNLALAAREESARREEVALKGVMMDVLASAEPLFK</sequence>
<dbReference type="AlphaFoldDB" id="A0A484G003"/>
<dbReference type="Proteomes" id="UP000014480">
    <property type="component" value="Unassembled WGS sequence"/>
</dbReference>
<name>A0A484G003_COLOR</name>
<evidence type="ECO:0000313" key="5">
    <source>
        <dbReference type="Proteomes" id="UP000014480"/>
    </source>
</evidence>